<accession>A0ABT8LDW0</accession>
<keyword evidence="3" id="KW-1185">Reference proteome</keyword>
<evidence type="ECO:0000313" key="3">
    <source>
        <dbReference type="Proteomes" id="UP001172083"/>
    </source>
</evidence>
<dbReference type="Proteomes" id="UP001172083">
    <property type="component" value="Unassembled WGS sequence"/>
</dbReference>
<gene>
    <name evidence="2" type="ORF">QQ020_24570</name>
</gene>
<dbReference type="EMBL" id="JAUJEB010000006">
    <property type="protein sequence ID" value="MDN5215276.1"/>
    <property type="molecule type" value="Genomic_DNA"/>
</dbReference>
<keyword evidence="1" id="KW-0812">Transmembrane</keyword>
<comment type="caution">
    <text evidence="2">The sequence shown here is derived from an EMBL/GenBank/DDBJ whole genome shotgun (WGS) entry which is preliminary data.</text>
</comment>
<feature type="transmembrane region" description="Helical" evidence="1">
    <location>
        <begin position="37"/>
        <end position="60"/>
    </location>
</feature>
<keyword evidence="1" id="KW-1133">Transmembrane helix</keyword>
<feature type="transmembrane region" description="Helical" evidence="1">
    <location>
        <begin position="6"/>
        <end position="25"/>
    </location>
</feature>
<sequence length="254" mass="29550">MNLAIGAITLFLLFIVPGLIFRRFYYTAEFSKEYFKSTPFAVFLSSIIPGTVFQLTHYIFMSKVIGYDVNFEVLAILIDGPDNVRFIKVFKGLKDQVFNIMIYNVSLWVWLAFLGFSLKGTIRKLKLDRKYKLLRFKNHWHYILQGEALDFPNISGEEKKIDVTYVDAVVNVGSETVLYSGVLQDYQLTGEGSGLDYLILSYVRRRNIKDEELSDDAHYYNVPGDFFVIPYKDVINVNLSYYTLRPDEEINHQF</sequence>
<feature type="transmembrane region" description="Helical" evidence="1">
    <location>
        <begin position="100"/>
        <end position="122"/>
    </location>
</feature>
<proteinExistence type="predicted"/>
<name>A0ABT8LDW0_9BACT</name>
<evidence type="ECO:0000313" key="2">
    <source>
        <dbReference type="EMBL" id="MDN5215276.1"/>
    </source>
</evidence>
<evidence type="ECO:0000256" key="1">
    <source>
        <dbReference type="SAM" id="Phobius"/>
    </source>
</evidence>
<keyword evidence="1" id="KW-0472">Membrane</keyword>
<organism evidence="2 3">
    <name type="scientific">Agaribacillus aureus</name>
    <dbReference type="NCBI Taxonomy" id="3051825"/>
    <lineage>
        <taxon>Bacteria</taxon>
        <taxon>Pseudomonadati</taxon>
        <taxon>Bacteroidota</taxon>
        <taxon>Cytophagia</taxon>
        <taxon>Cytophagales</taxon>
        <taxon>Splendidivirgaceae</taxon>
        <taxon>Agaribacillus</taxon>
    </lineage>
</organism>
<reference evidence="2" key="1">
    <citation type="submission" date="2023-06" db="EMBL/GenBank/DDBJ databases">
        <title>Genomic of Agaribacillus aureum.</title>
        <authorList>
            <person name="Wang G."/>
        </authorList>
    </citation>
    <scope>NUCLEOTIDE SEQUENCE</scope>
    <source>
        <strain evidence="2">BMA12</strain>
    </source>
</reference>
<dbReference type="RefSeq" id="WP_346760613.1">
    <property type="nucleotide sequence ID" value="NZ_JAUJEB010000006.1"/>
</dbReference>
<protein>
    <submittedName>
        <fullName evidence="2">Uncharacterized protein</fullName>
    </submittedName>
</protein>